<dbReference type="Gene3D" id="1.10.238.10">
    <property type="entry name" value="EF-hand"/>
    <property type="match status" value="1"/>
</dbReference>
<evidence type="ECO:0000256" key="3">
    <source>
        <dbReference type="ARBA" id="ARBA00022723"/>
    </source>
</evidence>
<evidence type="ECO:0000259" key="6">
    <source>
        <dbReference type="PROSITE" id="PS50222"/>
    </source>
</evidence>
<keyword evidence="8" id="KW-1185">Reference proteome</keyword>
<dbReference type="PANTHER" id="PTHR23055:SF198">
    <property type="entry name" value="NEURONAL CALCIUM SENSOR 1"/>
    <property type="match status" value="1"/>
</dbReference>
<dbReference type="OrthoDB" id="26525at2759"/>
<protein>
    <recommendedName>
        <fullName evidence="6">EF-hand domain-containing protein</fullName>
    </recommendedName>
</protein>
<dbReference type="GO" id="GO:0008048">
    <property type="term" value="F:calcium sensitive guanylate cyclase activator activity"/>
    <property type="evidence" value="ECO:0007669"/>
    <property type="project" value="TreeGrafter"/>
</dbReference>
<evidence type="ECO:0000256" key="2">
    <source>
        <dbReference type="ARBA" id="ARBA00022707"/>
    </source>
</evidence>
<reference evidence="7" key="1">
    <citation type="journal article" date="2020" name="Cell">
        <title>Large-Scale Comparative Analyses of Tick Genomes Elucidate Their Genetic Diversity and Vector Capacities.</title>
        <authorList>
            <consortium name="Tick Genome and Microbiome Consortium (TIGMIC)"/>
            <person name="Jia N."/>
            <person name="Wang J."/>
            <person name="Shi W."/>
            <person name="Du L."/>
            <person name="Sun Y."/>
            <person name="Zhan W."/>
            <person name="Jiang J.F."/>
            <person name="Wang Q."/>
            <person name="Zhang B."/>
            <person name="Ji P."/>
            <person name="Bell-Sakyi L."/>
            <person name="Cui X.M."/>
            <person name="Yuan T.T."/>
            <person name="Jiang B.G."/>
            <person name="Yang W.F."/>
            <person name="Lam T.T."/>
            <person name="Chang Q.C."/>
            <person name="Ding S.J."/>
            <person name="Wang X.J."/>
            <person name="Zhu J.G."/>
            <person name="Ruan X.D."/>
            <person name="Zhao L."/>
            <person name="Wei J.T."/>
            <person name="Ye R.Z."/>
            <person name="Que T.C."/>
            <person name="Du C.H."/>
            <person name="Zhou Y.H."/>
            <person name="Cheng J.X."/>
            <person name="Dai P.F."/>
            <person name="Guo W.B."/>
            <person name="Han X.H."/>
            <person name="Huang E.J."/>
            <person name="Li L.F."/>
            <person name="Wei W."/>
            <person name="Gao Y.C."/>
            <person name="Liu J.Z."/>
            <person name="Shao H.Z."/>
            <person name="Wang X."/>
            <person name="Wang C.C."/>
            <person name="Yang T.C."/>
            <person name="Huo Q.B."/>
            <person name="Li W."/>
            <person name="Chen H.Y."/>
            <person name="Chen S.E."/>
            <person name="Zhou L.G."/>
            <person name="Ni X.B."/>
            <person name="Tian J.H."/>
            <person name="Sheng Y."/>
            <person name="Liu T."/>
            <person name="Pan Y.S."/>
            <person name="Xia L.Y."/>
            <person name="Li J."/>
            <person name="Zhao F."/>
            <person name="Cao W.C."/>
        </authorList>
    </citation>
    <scope>NUCLEOTIDE SEQUENCE</scope>
    <source>
        <strain evidence="7">Rsan-2018</strain>
    </source>
</reference>
<evidence type="ECO:0000256" key="5">
    <source>
        <dbReference type="ARBA" id="ARBA00023288"/>
    </source>
</evidence>
<comment type="similarity">
    <text evidence="1">Belongs to the recoverin family.</text>
</comment>
<comment type="caution">
    <text evidence="7">The sequence shown here is derived from an EMBL/GenBank/DDBJ whole genome shotgun (WGS) entry which is preliminary data.</text>
</comment>
<dbReference type="InterPro" id="IPR011992">
    <property type="entry name" value="EF-hand-dom_pair"/>
</dbReference>
<dbReference type="PANTHER" id="PTHR23055">
    <property type="entry name" value="CALCIUM BINDING PROTEINS"/>
    <property type="match status" value="1"/>
</dbReference>
<proteinExistence type="inferred from homology"/>
<dbReference type="Proteomes" id="UP000821837">
    <property type="component" value="Chromosome 1"/>
</dbReference>
<organism evidence="7 8">
    <name type="scientific">Rhipicephalus sanguineus</name>
    <name type="common">Brown dog tick</name>
    <name type="synonym">Ixodes sanguineus</name>
    <dbReference type="NCBI Taxonomy" id="34632"/>
    <lineage>
        <taxon>Eukaryota</taxon>
        <taxon>Metazoa</taxon>
        <taxon>Ecdysozoa</taxon>
        <taxon>Arthropoda</taxon>
        <taxon>Chelicerata</taxon>
        <taxon>Arachnida</taxon>
        <taxon>Acari</taxon>
        <taxon>Parasitiformes</taxon>
        <taxon>Ixodida</taxon>
        <taxon>Ixodoidea</taxon>
        <taxon>Ixodidae</taxon>
        <taxon>Rhipicephalinae</taxon>
        <taxon>Rhipicephalus</taxon>
        <taxon>Rhipicephalus</taxon>
    </lineage>
</organism>
<reference evidence="7" key="2">
    <citation type="submission" date="2021-09" db="EMBL/GenBank/DDBJ databases">
        <authorList>
            <person name="Jia N."/>
            <person name="Wang J."/>
            <person name="Shi W."/>
            <person name="Du L."/>
            <person name="Sun Y."/>
            <person name="Zhan W."/>
            <person name="Jiang J."/>
            <person name="Wang Q."/>
            <person name="Zhang B."/>
            <person name="Ji P."/>
            <person name="Sakyi L.B."/>
            <person name="Cui X."/>
            <person name="Yuan T."/>
            <person name="Jiang B."/>
            <person name="Yang W."/>
            <person name="Lam T.T.-Y."/>
            <person name="Chang Q."/>
            <person name="Ding S."/>
            <person name="Wang X."/>
            <person name="Zhu J."/>
            <person name="Ruan X."/>
            <person name="Zhao L."/>
            <person name="Wei J."/>
            <person name="Que T."/>
            <person name="Du C."/>
            <person name="Cheng J."/>
            <person name="Dai P."/>
            <person name="Han X."/>
            <person name="Huang E."/>
            <person name="Gao Y."/>
            <person name="Liu J."/>
            <person name="Shao H."/>
            <person name="Ye R."/>
            <person name="Li L."/>
            <person name="Wei W."/>
            <person name="Wang X."/>
            <person name="Wang C."/>
            <person name="Huo Q."/>
            <person name="Li W."/>
            <person name="Guo W."/>
            <person name="Chen H."/>
            <person name="Chen S."/>
            <person name="Zhou L."/>
            <person name="Zhou L."/>
            <person name="Ni X."/>
            <person name="Tian J."/>
            <person name="Zhou Y."/>
            <person name="Sheng Y."/>
            <person name="Liu T."/>
            <person name="Pan Y."/>
            <person name="Xia L."/>
            <person name="Li J."/>
            <person name="Zhao F."/>
            <person name="Cao W."/>
        </authorList>
    </citation>
    <scope>NUCLEOTIDE SEQUENCE</scope>
    <source>
        <strain evidence="7">Rsan-2018</strain>
        <tissue evidence="7">Larvae</tissue>
    </source>
</reference>
<evidence type="ECO:0000256" key="4">
    <source>
        <dbReference type="ARBA" id="ARBA00022737"/>
    </source>
</evidence>
<evidence type="ECO:0000313" key="7">
    <source>
        <dbReference type="EMBL" id="KAH7983008.1"/>
    </source>
</evidence>
<name>A0A9D4QIJ6_RHISA</name>
<dbReference type="GO" id="GO:0005509">
    <property type="term" value="F:calcium ion binding"/>
    <property type="evidence" value="ECO:0007669"/>
    <property type="project" value="InterPro"/>
</dbReference>
<keyword evidence="2" id="KW-0519">Myristate</keyword>
<dbReference type="OMA" id="NAMDKRR"/>
<dbReference type="SUPFAM" id="SSF47473">
    <property type="entry name" value="EF-hand"/>
    <property type="match status" value="1"/>
</dbReference>
<keyword evidence="5" id="KW-0449">Lipoprotein</keyword>
<feature type="domain" description="EF-hand" evidence="6">
    <location>
        <begin position="148"/>
        <end position="183"/>
    </location>
</feature>
<dbReference type="VEuPathDB" id="VectorBase:RSAN_030643"/>
<dbReference type="AlphaFoldDB" id="A0A9D4QIJ6"/>
<dbReference type="PRINTS" id="PR00450">
    <property type="entry name" value="RECOVERIN"/>
</dbReference>
<evidence type="ECO:0000256" key="1">
    <source>
        <dbReference type="ARBA" id="ARBA00006049"/>
    </source>
</evidence>
<dbReference type="InterPro" id="IPR028846">
    <property type="entry name" value="Recoverin"/>
</dbReference>
<dbReference type="SMART" id="SM00054">
    <property type="entry name" value="EFh"/>
    <property type="match status" value="2"/>
</dbReference>
<dbReference type="PROSITE" id="PS50222">
    <property type="entry name" value="EF_HAND_2"/>
    <property type="match status" value="2"/>
</dbReference>
<keyword evidence="4" id="KW-0677">Repeat</keyword>
<gene>
    <name evidence="7" type="ORF">HPB52_008717</name>
</gene>
<evidence type="ECO:0000313" key="8">
    <source>
        <dbReference type="Proteomes" id="UP000821837"/>
    </source>
</evidence>
<dbReference type="EMBL" id="JABSTV010001245">
    <property type="protein sequence ID" value="KAH7983008.1"/>
    <property type="molecule type" value="Genomic_DNA"/>
</dbReference>
<feature type="domain" description="EF-hand" evidence="6">
    <location>
        <begin position="99"/>
        <end position="134"/>
    </location>
</feature>
<dbReference type="InterPro" id="IPR002048">
    <property type="entry name" value="EF_hand_dom"/>
</dbReference>
<dbReference type="Pfam" id="PF13499">
    <property type="entry name" value="EF-hand_7"/>
    <property type="match status" value="1"/>
</dbReference>
<keyword evidence="3" id="KW-0479">Metal-binding</keyword>
<sequence length="205" mass="24201">MGLTKSRSWRLHGDELIELVECTGLNPSILRRWHREFLKDFPRGFFTREEMKHVFGSMFPDGYPNAFMDIIFNAMDKRRIGYVTFRDFVKTIAITVSGTADDKLNWAFDVFDQKGDGFVTLDEMINVVEALWQLHGESPEMEDHKLHYIRRRTRQIFRRLDVKNDGRISRDQFREVLKQDHWIVKNVLHVYSSAVGAFSRVVQSN</sequence>
<accession>A0A9D4QIJ6</accession>